<sequence>MGQRARNRWFGNKKQNSRKLEQTRNSSSISRDENFLRKDKNLKKKKFADFESHPKRRRNKQDFDEDSVDIDDVRSLSLNTNNPNDNYEENNDIGNEKDINLDNNEKTENIAHVDDNNEDFDQIDENKDDDDSEDNDIGTTENVIVTDAEVVDPDESKSYVIREGMDILPTAGYFLFLGSLGGIIVVLLAVGVRNLLYGSGPTLVNIPSSGIYQ</sequence>
<evidence type="ECO:0000256" key="2">
    <source>
        <dbReference type="SAM" id="Phobius"/>
    </source>
</evidence>
<proteinExistence type="predicted"/>
<name>A0ABV2AJG6_9EUKA</name>
<dbReference type="Proteomes" id="UP001439008">
    <property type="component" value="Unassembled WGS sequence"/>
</dbReference>
<evidence type="ECO:0000313" key="4">
    <source>
        <dbReference type="Proteomes" id="UP001439008"/>
    </source>
</evidence>
<keyword evidence="2" id="KW-0812">Transmembrane</keyword>
<keyword evidence="2" id="KW-1133">Transmembrane helix</keyword>
<protein>
    <submittedName>
        <fullName evidence="3">Uncharacterized protein</fullName>
    </submittedName>
</protein>
<accession>A0ABV2AJG6</accession>
<feature type="compositionally biased region" description="Acidic residues" evidence="1">
    <location>
        <begin position="116"/>
        <end position="136"/>
    </location>
</feature>
<organism evidence="3 4">
    <name type="scientific">Bonamia ostreae</name>
    <dbReference type="NCBI Taxonomy" id="126728"/>
    <lineage>
        <taxon>Eukaryota</taxon>
        <taxon>Sar</taxon>
        <taxon>Rhizaria</taxon>
        <taxon>Endomyxa</taxon>
        <taxon>Ascetosporea</taxon>
        <taxon>Haplosporida</taxon>
        <taxon>Bonamia</taxon>
    </lineage>
</organism>
<feature type="compositionally biased region" description="Basic and acidic residues" evidence="1">
    <location>
        <begin position="30"/>
        <end position="39"/>
    </location>
</feature>
<evidence type="ECO:0000256" key="1">
    <source>
        <dbReference type="SAM" id="MobiDB-lite"/>
    </source>
</evidence>
<keyword evidence="2" id="KW-0472">Membrane</keyword>
<comment type="caution">
    <text evidence="3">The sequence shown here is derived from an EMBL/GenBank/DDBJ whole genome shotgun (WGS) entry which is preliminary data.</text>
</comment>
<keyword evidence="4" id="KW-1185">Reference proteome</keyword>
<feature type="compositionally biased region" description="Basic and acidic residues" evidence="1">
    <location>
        <begin position="94"/>
        <end position="115"/>
    </location>
</feature>
<dbReference type="EMBL" id="JBDODL010000407">
    <property type="protein sequence ID" value="MES1919811.1"/>
    <property type="molecule type" value="Genomic_DNA"/>
</dbReference>
<feature type="region of interest" description="Disordered" evidence="1">
    <location>
        <begin position="1"/>
        <end position="137"/>
    </location>
</feature>
<feature type="transmembrane region" description="Helical" evidence="2">
    <location>
        <begin position="171"/>
        <end position="192"/>
    </location>
</feature>
<evidence type="ECO:0000313" key="3">
    <source>
        <dbReference type="EMBL" id="MES1919811.1"/>
    </source>
</evidence>
<gene>
    <name evidence="3" type="ORF">MHBO_001576</name>
</gene>
<reference evidence="3 4" key="1">
    <citation type="journal article" date="2024" name="BMC Biol.">
        <title>Comparative genomics of Ascetosporea gives new insight into the evolutionary basis for animal parasitism in Rhizaria.</title>
        <authorList>
            <person name="Hiltunen Thoren M."/>
            <person name="Onut-Brannstrom I."/>
            <person name="Alfjorden A."/>
            <person name="Peckova H."/>
            <person name="Swords F."/>
            <person name="Hooper C."/>
            <person name="Holzer A.S."/>
            <person name="Bass D."/>
            <person name="Burki F."/>
        </authorList>
    </citation>
    <scope>NUCLEOTIDE SEQUENCE [LARGE SCALE GENOMIC DNA]</scope>
    <source>
        <strain evidence="3">20-A016</strain>
    </source>
</reference>